<dbReference type="Proteomes" id="UP001430679">
    <property type="component" value="Unassembled WGS sequence"/>
</dbReference>
<organism evidence="1 2">
    <name type="scientific">Flavobacterium piscisymbiosum</name>
    <dbReference type="NCBI Taxonomy" id="2893753"/>
    <lineage>
        <taxon>Bacteria</taxon>
        <taxon>Pseudomonadati</taxon>
        <taxon>Bacteroidota</taxon>
        <taxon>Flavobacteriia</taxon>
        <taxon>Flavobacteriales</taxon>
        <taxon>Flavobacteriaceae</taxon>
        <taxon>Flavobacterium</taxon>
    </lineage>
</organism>
<protein>
    <submittedName>
        <fullName evidence="1">Uncharacterized protein</fullName>
    </submittedName>
</protein>
<evidence type="ECO:0000313" key="1">
    <source>
        <dbReference type="EMBL" id="MCC9065293.1"/>
    </source>
</evidence>
<comment type="caution">
    <text evidence="1">The sequence shown here is derived from an EMBL/GenBank/DDBJ whole genome shotgun (WGS) entry which is preliminary data.</text>
</comment>
<evidence type="ECO:0000313" key="2">
    <source>
        <dbReference type="Proteomes" id="UP001430679"/>
    </source>
</evidence>
<keyword evidence="2" id="KW-1185">Reference proteome</keyword>
<proteinExistence type="predicted"/>
<name>A0ABS8MIG7_9FLAO</name>
<dbReference type="EMBL" id="JAJJMM010000001">
    <property type="protein sequence ID" value="MCC9065293.1"/>
    <property type="molecule type" value="Genomic_DNA"/>
</dbReference>
<reference evidence="1" key="1">
    <citation type="submission" date="2021-11" db="EMBL/GenBank/DDBJ databases">
        <title>Description of novel Flavobacterium species.</title>
        <authorList>
            <person name="Saticioglu I.B."/>
            <person name="Ay H."/>
            <person name="Altun S."/>
            <person name="Duman M."/>
        </authorList>
    </citation>
    <scope>NUCLEOTIDE SEQUENCE</scope>
    <source>
        <strain evidence="1">F-30</strain>
    </source>
</reference>
<accession>A0ABS8MIG7</accession>
<gene>
    <name evidence="1" type="ORF">LNP81_19990</name>
</gene>
<sequence>MKKENDIVTGYVLRCKTIKTNYTVSLNDYTIVAYRLTGYYNDFTI</sequence>
<dbReference type="RefSeq" id="WP_230038924.1">
    <property type="nucleotide sequence ID" value="NZ_JAJJMM010000001.1"/>
</dbReference>